<dbReference type="CDD" id="cd01949">
    <property type="entry name" value="GGDEF"/>
    <property type="match status" value="1"/>
</dbReference>
<dbReference type="STRING" id="1121942.SAMN02745148_01913"/>
<proteinExistence type="predicted"/>
<accession>A0A1M4Z976</accession>
<comment type="cofactor">
    <cofactor evidence="1">
        <name>Mg(2+)</name>
        <dbReference type="ChEBI" id="CHEBI:18420"/>
    </cofactor>
</comment>
<evidence type="ECO:0000259" key="4">
    <source>
        <dbReference type="PROSITE" id="PS50887"/>
    </source>
</evidence>
<dbReference type="Gene3D" id="3.20.20.450">
    <property type="entry name" value="EAL domain"/>
    <property type="match status" value="1"/>
</dbReference>
<evidence type="ECO:0000256" key="1">
    <source>
        <dbReference type="ARBA" id="ARBA00001946"/>
    </source>
</evidence>
<dbReference type="SMART" id="SM00267">
    <property type="entry name" value="GGDEF"/>
    <property type="match status" value="1"/>
</dbReference>
<dbReference type="Gene3D" id="3.30.70.270">
    <property type="match status" value="1"/>
</dbReference>
<name>A0A1M4Z976_9GAMM</name>
<feature type="transmembrane region" description="Helical" evidence="2">
    <location>
        <begin position="44"/>
        <end position="72"/>
    </location>
</feature>
<gene>
    <name evidence="5" type="ORF">SAMN02745148_01913</name>
</gene>
<dbReference type="Pfam" id="PF00990">
    <property type="entry name" value="GGDEF"/>
    <property type="match status" value="1"/>
</dbReference>
<reference evidence="5 6" key="1">
    <citation type="submission" date="2016-11" db="EMBL/GenBank/DDBJ databases">
        <authorList>
            <person name="Jaros S."/>
            <person name="Januszkiewicz K."/>
            <person name="Wedrychowicz H."/>
        </authorList>
    </citation>
    <scope>NUCLEOTIDE SEQUENCE [LARGE SCALE GENOMIC DNA]</scope>
    <source>
        <strain evidence="5 6">DSM 19980</strain>
    </source>
</reference>
<dbReference type="FunFam" id="3.30.70.270:FF:000001">
    <property type="entry name" value="Diguanylate cyclase domain protein"/>
    <property type="match status" value="1"/>
</dbReference>
<evidence type="ECO:0000313" key="5">
    <source>
        <dbReference type="EMBL" id="SHF14498.1"/>
    </source>
</evidence>
<keyword evidence="2" id="KW-0812">Transmembrane</keyword>
<keyword evidence="2" id="KW-0472">Membrane</keyword>
<keyword evidence="6" id="KW-1185">Reference proteome</keyword>
<dbReference type="PROSITE" id="PS50887">
    <property type="entry name" value="GGDEF"/>
    <property type="match status" value="1"/>
</dbReference>
<dbReference type="GO" id="GO:0003824">
    <property type="term" value="F:catalytic activity"/>
    <property type="evidence" value="ECO:0007669"/>
    <property type="project" value="UniProtKB-ARBA"/>
</dbReference>
<feature type="domain" description="EAL" evidence="3">
    <location>
        <begin position="314"/>
        <end position="568"/>
    </location>
</feature>
<feature type="domain" description="GGDEF" evidence="4">
    <location>
        <begin position="172"/>
        <end position="305"/>
    </location>
</feature>
<dbReference type="InterPro" id="IPR052155">
    <property type="entry name" value="Biofilm_reg_signaling"/>
</dbReference>
<dbReference type="SMART" id="SM00052">
    <property type="entry name" value="EAL"/>
    <property type="match status" value="1"/>
</dbReference>
<keyword evidence="2" id="KW-1133">Transmembrane helix</keyword>
<feature type="transmembrane region" description="Helical" evidence="2">
    <location>
        <begin position="92"/>
        <end position="114"/>
    </location>
</feature>
<dbReference type="NCBIfam" id="TIGR00254">
    <property type="entry name" value="GGDEF"/>
    <property type="match status" value="1"/>
</dbReference>
<dbReference type="InterPro" id="IPR035919">
    <property type="entry name" value="EAL_sf"/>
</dbReference>
<dbReference type="SUPFAM" id="SSF55073">
    <property type="entry name" value="Nucleotide cyclase"/>
    <property type="match status" value="1"/>
</dbReference>
<evidence type="ECO:0000256" key="2">
    <source>
        <dbReference type="SAM" id="Phobius"/>
    </source>
</evidence>
<dbReference type="InterPro" id="IPR005330">
    <property type="entry name" value="MHYT_dom"/>
</dbReference>
<dbReference type="EMBL" id="FQUJ01000007">
    <property type="protein sequence ID" value="SHF14498.1"/>
    <property type="molecule type" value="Genomic_DNA"/>
</dbReference>
<dbReference type="PROSITE" id="PS50883">
    <property type="entry name" value="EAL"/>
    <property type="match status" value="1"/>
</dbReference>
<dbReference type="Pfam" id="PF00563">
    <property type="entry name" value="EAL"/>
    <property type="match status" value="1"/>
</dbReference>
<dbReference type="Proteomes" id="UP000184346">
    <property type="component" value="Unassembled WGS sequence"/>
</dbReference>
<dbReference type="PANTHER" id="PTHR44757:SF2">
    <property type="entry name" value="BIOFILM ARCHITECTURE MAINTENANCE PROTEIN MBAA"/>
    <property type="match status" value="1"/>
</dbReference>
<protein>
    <submittedName>
        <fullName evidence="5">Diguanylate cyclase (GGDEF) domain-containing protein</fullName>
    </submittedName>
</protein>
<dbReference type="InterPro" id="IPR000160">
    <property type="entry name" value="GGDEF_dom"/>
</dbReference>
<dbReference type="PANTHER" id="PTHR44757">
    <property type="entry name" value="DIGUANYLATE CYCLASE DGCP"/>
    <property type="match status" value="1"/>
</dbReference>
<evidence type="ECO:0000313" key="6">
    <source>
        <dbReference type="Proteomes" id="UP000184346"/>
    </source>
</evidence>
<dbReference type="SUPFAM" id="SSF141868">
    <property type="entry name" value="EAL domain-like"/>
    <property type="match status" value="1"/>
</dbReference>
<dbReference type="RefSeq" id="WP_072822147.1">
    <property type="nucleotide sequence ID" value="NZ_FQUJ01000007.1"/>
</dbReference>
<dbReference type="InterPro" id="IPR001633">
    <property type="entry name" value="EAL_dom"/>
</dbReference>
<dbReference type="Pfam" id="PF03707">
    <property type="entry name" value="MHYT"/>
    <property type="match status" value="1"/>
</dbReference>
<dbReference type="AlphaFoldDB" id="A0A1M4Z976"/>
<evidence type="ECO:0000259" key="3">
    <source>
        <dbReference type="PROSITE" id="PS50883"/>
    </source>
</evidence>
<organism evidence="5 6">
    <name type="scientific">Modicisalibacter ilicicola DSM 19980</name>
    <dbReference type="NCBI Taxonomy" id="1121942"/>
    <lineage>
        <taxon>Bacteria</taxon>
        <taxon>Pseudomonadati</taxon>
        <taxon>Pseudomonadota</taxon>
        <taxon>Gammaproteobacteria</taxon>
        <taxon>Oceanospirillales</taxon>
        <taxon>Halomonadaceae</taxon>
        <taxon>Modicisalibacter</taxon>
    </lineage>
</organism>
<dbReference type="InterPro" id="IPR029787">
    <property type="entry name" value="Nucleotide_cyclase"/>
</dbReference>
<dbReference type="CDD" id="cd01948">
    <property type="entry name" value="EAL"/>
    <property type="match status" value="1"/>
</dbReference>
<feature type="transmembrane region" description="Helical" evidence="2">
    <location>
        <begin position="12"/>
        <end position="32"/>
    </location>
</feature>
<sequence length="577" mass="63524">MTAIPVGYNPMLVTLSYGIAIAASLVGLYLAGRVRFGQGLVKPVWLIGGAFFTVLSALIIGVSIAGLYHAAITLNLPEQDLALASGSLSPERLALMIALLAIGLVLTTLLMTIYDAHFASRNGHLATSLKKANRELKSMVSRDQLTKLPNRLLLEERLEGLLVKSNARKTQREFAVFCVDLDRFKAINDSLGHHVGDELIKKVAARLQVAIRETDMVARVGGDEFMIVTEENTGRIESVKVAQRIASSLSKGFQIGDNVVRITTSIGISLYPAHGEDKHALMTHADAAMNHAKESGRNNVQFFEPGMTLAAAKCSRLENRLRAAIESDGLSLFYQPKVSVFSGDIVGVEALLRWYDEELGNVPPDEIIPIAEDTGLILPIGEWVLRTACRQSQAWQAQGYPLLMMAVNLSAIQLNNKNFVQVVKRVLEETQFPPEYLELELTESAIMQNPDRASMILRRLRELGIALSIDDFGTGYSNLAQLKRFPIDRLKIDRSFTSGVMTDVQDAAIFRAVVAMAHSLNLEIVAEGVETLEQLAFVRDLKGQQYQGYLCSKALSPEDFQVFLDSRVRTEVEPSQT</sequence>
<dbReference type="OrthoDB" id="5777683at2"/>
<dbReference type="InterPro" id="IPR043128">
    <property type="entry name" value="Rev_trsase/Diguanyl_cyclase"/>
</dbReference>